<keyword evidence="3" id="KW-1185">Reference proteome</keyword>
<evidence type="ECO:0008006" key="4">
    <source>
        <dbReference type="Google" id="ProtNLM"/>
    </source>
</evidence>
<protein>
    <recommendedName>
        <fullName evidence="4">DUF3093 domain-containing protein</fullName>
    </recommendedName>
</protein>
<comment type="caution">
    <text evidence="2">The sequence shown here is derived from an EMBL/GenBank/DDBJ whole genome shotgun (WGS) entry which is preliminary data.</text>
</comment>
<evidence type="ECO:0000256" key="1">
    <source>
        <dbReference type="SAM" id="Phobius"/>
    </source>
</evidence>
<dbReference type="Pfam" id="PF20315">
    <property type="entry name" value="DUF6611"/>
    <property type="match status" value="1"/>
</dbReference>
<feature type="transmembrane region" description="Helical" evidence="1">
    <location>
        <begin position="58"/>
        <end position="79"/>
    </location>
</feature>
<dbReference type="RefSeq" id="WP_255059022.1">
    <property type="nucleotide sequence ID" value="NZ_JANDBD010000002.1"/>
</dbReference>
<proteinExistence type="predicted"/>
<organism evidence="2 3">
    <name type="scientific">Mycolicibacterium arenosum</name>
    <dbReference type="NCBI Taxonomy" id="2952157"/>
    <lineage>
        <taxon>Bacteria</taxon>
        <taxon>Bacillati</taxon>
        <taxon>Actinomycetota</taxon>
        <taxon>Actinomycetes</taxon>
        <taxon>Mycobacteriales</taxon>
        <taxon>Mycobacteriaceae</taxon>
        <taxon>Mycolicibacterium</taxon>
    </lineage>
</organism>
<accession>A0ABT1LYF0</accession>
<evidence type="ECO:0000313" key="3">
    <source>
        <dbReference type="Proteomes" id="UP001651690"/>
    </source>
</evidence>
<feature type="transmembrane region" description="Helical" evidence="1">
    <location>
        <begin position="85"/>
        <end position="105"/>
    </location>
</feature>
<dbReference type="EMBL" id="JANDBD010000002">
    <property type="protein sequence ID" value="MCP9271911.1"/>
    <property type="molecule type" value="Genomic_DNA"/>
</dbReference>
<dbReference type="InterPro" id="IPR046719">
    <property type="entry name" value="DUF6611"/>
</dbReference>
<keyword evidence="1" id="KW-0472">Membrane</keyword>
<keyword evidence="1" id="KW-1133">Transmembrane helix</keyword>
<dbReference type="Proteomes" id="UP001651690">
    <property type="component" value="Unassembled WGS sequence"/>
</dbReference>
<gene>
    <name evidence="2" type="ORF">NM203_06910</name>
</gene>
<reference evidence="2 3" key="1">
    <citation type="submission" date="2022-06" db="EMBL/GenBank/DDBJ databases">
        <title>Mycolicibacterium sp. CAU 1645 isolated from seawater.</title>
        <authorList>
            <person name="Kim W."/>
        </authorList>
    </citation>
    <scope>NUCLEOTIDE SEQUENCE [LARGE SCALE GENOMIC DNA]</scope>
    <source>
        <strain evidence="2 3">CAU 1645</strain>
    </source>
</reference>
<sequence length="176" mass="19376">MTTPPTRSTRAPLLRTLLDGERTWGGLEVSDGRYGVARYRLTVYPPGLGRDERIPLRLWRAFPIWGLVLWLVLQVTLMTAASPTVALAVATGTCLAAGFAVMAMAGRVRGQVRTMTVVRMVGVRDLDVLAAYYELGALAEQLIRADTRLASGELTTVEHEAEVWRVYTRMGDRISG</sequence>
<name>A0ABT1LYF0_9MYCO</name>
<evidence type="ECO:0000313" key="2">
    <source>
        <dbReference type="EMBL" id="MCP9271911.1"/>
    </source>
</evidence>
<keyword evidence="1" id="KW-0812">Transmembrane</keyword>